<dbReference type="GO" id="GO:0051011">
    <property type="term" value="F:microtubule minus-end binding"/>
    <property type="evidence" value="ECO:0007669"/>
    <property type="project" value="TreeGrafter"/>
</dbReference>
<gene>
    <name evidence="7" type="ORF">KK1_033379</name>
</gene>
<evidence type="ECO:0000256" key="3">
    <source>
        <dbReference type="ARBA" id="ARBA00022701"/>
    </source>
</evidence>
<dbReference type="GO" id="GO:0007020">
    <property type="term" value="P:microtubule nucleation"/>
    <property type="evidence" value="ECO:0007669"/>
    <property type="project" value="InterPro"/>
</dbReference>
<comment type="function">
    <text evidence="5">Component of the gamma-tubulin ring complex (gTuRC) which mediates microtubule nucleation.</text>
</comment>
<organism evidence="7 8">
    <name type="scientific">Cajanus cajan</name>
    <name type="common">Pigeon pea</name>
    <name type="synonym">Cajanus indicus</name>
    <dbReference type="NCBI Taxonomy" id="3821"/>
    <lineage>
        <taxon>Eukaryota</taxon>
        <taxon>Viridiplantae</taxon>
        <taxon>Streptophyta</taxon>
        <taxon>Embryophyta</taxon>
        <taxon>Tracheophyta</taxon>
        <taxon>Spermatophyta</taxon>
        <taxon>Magnoliopsida</taxon>
        <taxon>eudicotyledons</taxon>
        <taxon>Gunneridae</taxon>
        <taxon>Pentapetalae</taxon>
        <taxon>rosids</taxon>
        <taxon>fabids</taxon>
        <taxon>Fabales</taxon>
        <taxon>Fabaceae</taxon>
        <taxon>Papilionoideae</taxon>
        <taxon>50 kb inversion clade</taxon>
        <taxon>NPAAA clade</taxon>
        <taxon>indigoferoid/millettioid clade</taxon>
        <taxon>Phaseoleae</taxon>
        <taxon>Cajanus</taxon>
    </lineage>
</organism>
<keyword evidence="4 5" id="KW-0206">Cytoskeleton</keyword>
<dbReference type="GO" id="GO:0043015">
    <property type="term" value="F:gamma-tubulin binding"/>
    <property type="evidence" value="ECO:0007669"/>
    <property type="project" value="InterPro"/>
</dbReference>
<comment type="subcellular location">
    <subcellularLocation>
        <location evidence="5">Cytoplasm</location>
        <location evidence="5">Cytoskeleton</location>
        <location evidence="5">Microtubule organizing center</location>
    </subcellularLocation>
</comment>
<dbReference type="InterPro" id="IPR040457">
    <property type="entry name" value="GCP_C"/>
</dbReference>
<dbReference type="GO" id="GO:0051321">
    <property type="term" value="P:meiotic cell cycle"/>
    <property type="evidence" value="ECO:0007669"/>
    <property type="project" value="TreeGrafter"/>
</dbReference>
<dbReference type="GO" id="GO:0000278">
    <property type="term" value="P:mitotic cell cycle"/>
    <property type="evidence" value="ECO:0007669"/>
    <property type="project" value="TreeGrafter"/>
</dbReference>
<dbReference type="Proteomes" id="UP000075243">
    <property type="component" value="Unassembled WGS sequence"/>
</dbReference>
<evidence type="ECO:0000313" key="7">
    <source>
        <dbReference type="EMBL" id="KYP45097.1"/>
    </source>
</evidence>
<evidence type="ECO:0000256" key="4">
    <source>
        <dbReference type="ARBA" id="ARBA00023212"/>
    </source>
</evidence>
<dbReference type="GO" id="GO:0005874">
    <property type="term" value="C:microtubule"/>
    <property type="evidence" value="ECO:0007669"/>
    <property type="project" value="UniProtKB-KW"/>
</dbReference>
<dbReference type="GO" id="GO:0031122">
    <property type="term" value="P:cytoplasmic microtubule organization"/>
    <property type="evidence" value="ECO:0007669"/>
    <property type="project" value="TreeGrafter"/>
</dbReference>
<comment type="similarity">
    <text evidence="1 5">Belongs to the TUBGCP family.</text>
</comment>
<evidence type="ECO:0000259" key="6">
    <source>
        <dbReference type="Pfam" id="PF04130"/>
    </source>
</evidence>
<dbReference type="Gramene" id="C.cajan_29584.t">
    <property type="protein sequence ID" value="C.cajan_29584.t"/>
    <property type="gene ID" value="C.cajan_29584"/>
</dbReference>
<name>A0A151RRC5_CAJCA</name>
<proteinExistence type="inferred from homology"/>
<dbReference type="EMBL" id="KQ483602">
    <property type="protein sequence ID" value="KYP45097.1"/>
    <property type="molecule type" value="Genomic_DNA"/>
</dbReference>
<dbReference type="PANTHER" id="PTHR19302:SF70">
    <property type="entry name" value="GAMMA-TUBULIN COMPLEX COMPONENT 6"/>
    <property type="match status" value="1"/>
</dbReference>
<dbReference type="InterPro" id="IPR042241">
    <property type="entry name" value="GCP_C_sf"/>
</dbReference>
<reference evidence="7" key="1">
    <citation type="journal article" date="2012" name="Nat. Biotechnol.">
        <title>Draft genome sequence of pigeonpea (Cajanus cajan), an orphan legume crop of resource-poor farmers.</title>
        <authorList>
            <person name="Varshney R.K."/>
            <person name="Chen W."/>
            <person name="Li Y."/>
            <person name="Bharti A.K."/>
            <person name="Saxena R.K."/>
            <person name="Schlueter J.A."/>
            <person name="Donoghue M.T."/>
            <person name="Azam S."/>
            <person name="Fan G."/>
            <person name="Whaley A.M."/>
            <person name="Farmer A.D."/>
            <person name="Sheridan J."/>
            <person name="Iwata A."/>
            <person name="Tuteja R."/>
            <person name="Penmetsa R.V."/>
            <person name="Wu W."/>
            <person name="Upadhyaya H.D."/>
            <person name="Yang S.P."/>
            <person name="Shah T."/>
            <person name="Saxena K.B."/>
            <person name="Michael T."/>
            <person name="McCombie W.R."/>
            <person name="Yang B."/>
            <person name="Zhang G."/>
            <person name="Yang H."/>
            <person name="Wang J."/>
            <person name="Spillane C."/>
            <person name="Cook D.R."/>
            <person name="May G.D."/>
            <person name="Xu X."/>
            <person name="Jackson S.A."/>
        </authorList>
    </citation>
    <scope>NUCLEOTIDE SEQUENCE [LARGE SCALE GENOMIC DNA]</scope>
</reference>
<accession>A0A151RRC5</accession>
<dbReference type="STRING" id="3821.A0A151RRC5"/>
<dbReference type="AlphaFoldDB" id="A0A151RRC5"/>
<feature type="domain" description="Gamma tubulin complex component C-terminal" evidence="6">
    <location>
        <begin position="163"/>
        <end position="356"/>
    </location>
</feature>
<dbReference type="GO" id="GO:0000922">
    <property type="term" value="C:spindle pole"/>
    <property type="evidence" value="ECO:0007669"/>
    <property type="project" value="InterPro"/>
</dbReference>
<protein>
    <recommendedName>
        <fullName evidence="5">Gamma-tubulin complex component</fullName>
    </recommendedName>
</protein>
<keyword evidence="8" id="KW-1185">Reference proteome</keyword>
<evidence type="ECO:0000256" key="1">
    <source>
        <dbReference type="ARBA" id="ARBA00010337"/>
    </source>
</evidence>
<feature type="domain" description="Gamma tubulin complex component C-terminal" evidence="6">
    <location>
        <begin position="2"/>
        <end position="123"/>
    </location>
</feature>
<sequence>MELADWADLFILSLWHHKWSVTEANERLSEIQGLLELSIQKSSCEQDTHKDRLFVYMKGHGKLPLSASAIGVRSFDFLGLGYHVDWPLSIVLTPAALKIYADIFSFLIQVKLAIFSLTNVWCSLKKVCTYILNYTVLYPNFASVAQNYLNSGFPKESKDFWLCKLLWNLFSFNFGEQDLVHTTKKDLNSEVHRLETGHLNILMKTRHQISHFVSTLQQYVESQLSHVSWFRFLHSLEHKVKDMMDLESVHMEYLADSLCICFLSDETKAVGSIIESILQCALDFRSCITIGAWDFGSDPEDLFGKLSRINISQVLSIKQKFDRSLKELHICYIKEPKHRNFGLSRFWEYLNYNEYYSNVSNETGRTIECGRSAFGRFWQFMRARNISIDFIFDEGNCTMKKQK</sequence>
<evidence type="ECO:0000256" key="5">
    <source>
        <dbReference type="RuleBase" id="RU363050"/>
    </source>
</evidence>
<keyword evidence="2 5" id="KW-0963">Cytoplasm</keyword>
<dbReference type="Pfam" id="PF04130">
    <property type="entry name" value="GCP_C_terminal"/>
    <property type="match status" value="2"/>
</dbReference>
<keyword evidence="3 5" id="KW-0493">Microtubule</keyword>
<dbReference type="InterPro" id="IPR007259">
    <property type="entry name" value="GCP"/>
</dbReference>
<dbReference type="PANTHER" id="PTHR19302">
    <property type="entry name" value="GAMMA TUBULIN COMPLEX PROTEIN"/>
    <property type="match status" value="1"/>
</dbReference>
<dbReference type="Gene3D" id="1.20.120.1900">
    <property type="entry name" value="Gamma-tubulin complex, C-terminal domain"/>
    <property type="match status" value="1"/>
</dbReference>
<dbReference type="GO" id="GO:0000930">
    <property type="term" value="C:gamma-tubulin complex"/>
    <property type="evidence" value="ECO:0007669"/>
    <property type="project" value="TreeGrafter"/>
</dbReference>
<evidence type="ECO:0000256" key="2">
    <source>
        <dbReference type="ARBA" id="ARBA00022490"/>
    </source>
</evidence>
<dbReference type="GO" id="GO:0051225">
    <property type="term" value="P:spindle assembly"/>
    <property type="evidence" value="ECO:0007669"/>
    <property type="project" value="TreeGrafter"/>
</dbReference>
<evidence type="ECO:0000313" key="8">
    <source>
        <dbReference type="Proteomes" id="UP000075243"/>
    </source>
</evidence>